<gene>
    <name evidence="1" type="ORF">FH969_00210</name>
</gene>
<sequence>MTATADLPALLDPAALRRGAAVTTAVNRYASATPAPMVVASDTLWTAVPPRWQRGMGRFRVTPRAADTAPVPPGGGVGVLVLRSVGRPVDVEELERVLAQYPPYGPDNPPPIFRLPLDPDRSRPLGCATREPGIRFELVPLSRPLIAYQAARTVVDRGTAAARRQPAERARRAGDAEAARRELLAALGSDGRGDVEIRLTVAEAEELTRRLAG</sequence>
<accession>A0A5C5BG28</accession>
<organism evidence="1 2">
    <name type="scientific">Miniimonas arenae</name>
    <dbReference type="NCBI Taxonomy" id="676201"/>
    <lineage>
        <taxon>Bacteria</taxon>
        <taxon>Bacillati</taxon>
        <taxon>Actinomycetota</taxon>
        <taxon>Actinomycetes</taxon>
        <taxon>Micrococcales</taxon>
        <taxon>Beutenbergiaceae</taxon>
        <taxon>Miniimonas</taxon>
    </lineage>
</organism>
<evidence type="ECO:0000313" key="1">
    <source>
        <dbReference type="EMBL" id="TNU77240.1"/>
    </source>
</evidence>
<comment type="caution">
    <text evidence="1">The sequence shown here is derived from an EMBL/GenBank/DDBJ whole genome shotgun (WGS) entry which is preliminary data.</text>
</comment>
<dbReference type="Proteomes" id="UP000313849">
    <property type="component" value="Unassembled WGS sequence"/>
</dbReference>
<keyword evidence="2" id="KW-1185">Reference proteome</keyword>
<name>A0A5C5BG28_9MICO</name>
<dbReference type="EMBL" id="VENP01000001">
    <property type="protein sequence ID" value="TNU77240.1"/>
    <property type="molecule type" value="Genomic_DNA"/>
</dbReference>
<proteinExistence type="predicted"/>
<reference evidence="1 2" key="1">
    <citation type="submission" date="2019-06" db="EMBL/GenBank/DDBJ databases">
        <title>Draft genome sequence of Miniimonas arenae KCTC 19750T isolated from sea sand.</title>
        <authorList>
            <person name="Park S.-J."/>
        </authorList>
    </citation>
    <scope>NUCLEOTIDE SEQUENCE [LARGE SCALE GENOMIC DNA]</scope>
    <source>
        <strain evidence="1 2">KCTC 19750</strain>
    </source>
</reference>
<protein>
    <submittedName>
        <fullName evidence="1">Uncharacterized protein</fullName>
    </submittedName>
</protein>
<dbReference type="AlphaFoldDB" id="A0A5C5BG28"/>
<dbReference type="RefSeq" id="WP_108719697.1">
    <property type="nucleotide sequence ID" value="NZ_VENP01000001.1"/>
</dbReference>
<evidence type="ECO:0000313" key="2">
    <source>
        <dbReference type="Proteomes" id="UP000313849"/>
    </source>
</evidence>